<keyword evidence="4 6" id="KW-0067">ATP-binding</keyword>
<dbReference type="PROSITE" id="PS00211">
    <property type="entry name" value="ABC_TRANSPORTER_1"/>
    <property type="match status" value="1"/>
</dbReference>
<dbReference type="InterPro" id="IPR003439">
    <property type="entry name" value="ABC_transporter-like_ATP-bd"/>
</dbReference>
<gene>
    <name evidence="6" type="primary">gsiA_9</name>
    <name evidence="6" type="ORF">SDC9_52708</name>
</gene>
<evidence type="ECO:0000313" key="6">
    <source>
        <dbReference type="EMBL" id="MPM06409.1"/>
    </source>
</evidence>
<evidence type="ECO:0000256" key="4">
    <source>
        <dbReference type="ARBA" id="ARBA00022840"/>
    </source>
</evidence>
<dbReference type="Gene3D" id="3.40.50.300">
    <property type="entry name" value="P-loop containing nucleotide triphosphate hydrolases"/>
    <property type="match status" value="1"/>
</dbReference>
<dbReference type="GO" id="GO:0005524">
    <property type="term" value="F:ATP binding"/>
    <property type="evidence" value="ECO:0007669"/>
    <property type="project" value="UniProtKB-KW"/>
</dbReference>
<dbReference type="GO" id="GO:0055085">
    <property type="term" value="P:transmembrane transport"/>
    <property type="evidence" value="ECO:0007669"/>
    <property type="project" value="UniProtKB-ARBA"/>
</dbReference>
<dbReference type="PANTHER" id="PTHR43776">
    <property type="entry name" value="TRANSPORT ATP-BINDING PROTEIN"/>
    <property type="match status" value="1"/>
</dbReference>
<dbReference type="InterPro" id="IPR003593">
    <property type="entry name" value="AAA+_ATPase"/>
</dbReference>
<evidence type="ECO:0000259" key="5">
    <source>
        <dbReference type="PROSITE" id="PS50893"/>
    </source>
</evidence>
<dbReference type="SUPFAM" id="SSF52540">
    <property type="entry name" value="P-loop containing nucleoside triphosphate hydrolases"/>
    <property type="match status" value="1"/>
</dbReference>
<dbReference type="Pfam" id="PF08352">
    <property type="entry name" value="oligo_HPY"/>
    <property type="match status" value="1"/>
</dbReference>
<organism evidence="6">
    <name type="scientific">bioreactor metagenome</name>
    <dbReference type="NCBI Taxonomy" id="1076179"/>
    <lineage>
        <taxon>unclassified sequences</taxon>
        <taxon>metagenomes</taxon>
        <taxon>ecological metagenomes</taxon>
    </lineage>
</organism>
<reference evidence="6" key="1">
    <citation type="submission" date="2019-08" db="EMBL/GenBank/DDBJ databases">
        <authorList>
            <person name="Kucharzyk K."/>
            <person name="Murdoch R.W."/>
            <person name="Higgins S."/>
            <person name="Loffler F."/>
        </authorList>
    </citation>
    <scope>NUCLEOTIDE SEQUENCE</scope>
</reference>
<keyword evidence="6" id="KW-0378">Hydrolase</keyword>
<name>A0A644WRT6_9ZZZZ</name>
<feature type="domain" description="ABC transporter" evidence="5">
    <location>
        <begin position="5"/>
        <end position="252"/>
    </location>
</feature>
<proteinExistence type="inferred from homology"/>
<dbReference type="EMBL" id="VSSQ01001226">
    <property type="protein sequence ID" value="MPM06409.1"/>
    <property type="molecule type" value="Genomic_DNA"/>
</dbReference>
<dbReference type="SMART" id="SM00382">
    <property type="entry name" value="AAA"/>
    <property type="match status" value="1"/>
</dbReference>
<dbReference type="CDD" id="cd03257">
    <property type="entry name" value="ABC_NikE_OppD_transporters"/>
    <property type="match status" value="1"/>
</dbReference>
<accession>A0A644WRT6</accession>
<comment type="similarity">
    <text evidence="1">Belongs to the ABC transporter superfamily.</text>
</comment>
<dbReference type="InterPro" id="IPR017871">
    <property type="entry name" value="ABC_transporter-like_CS"/>
</dbReference>
<dbReference type="GO" id="GO:0016887">
    <property type="term" value="F:ATP hydrolysis activity"/>
    <property type="evidence" value="ECO:0007669"/>
    <property type="project" value="InterPro"/>
</dbReference>
<dbReference type="InterPro" id="IPR050319">
    <property type="entry name" value="ABC_transp_ATP-bind"/>
</dbReference>
<dbReference type="AlphaFoldDB" id="A0A644WRT6"/>
<evidence type="ECO:0000256" key="3">
    <source>
        <dbReference type="ARBA" id="ARBA00022741"/>
    </source>
</evidence>
<dbReference type="GO" id="GO:0015833">
    <property type="term" value="P:peptide transport"/>
    <property type="evidence" value="ECO:0007669"/>
    <property type="project" value="InterPro"/>
</dbReference>
<dbReference type="InterPro" id="IPR013563">
    <property type="entry name" value="Oligopep_ABC_C"/>
</dbReference>
<evidence type="ECO:0000256" key="2">
    <source>
        <dbReference type="ARBA" id="ARBA00022448"/>
    </source>
</evidence>
<dbReference type="Pfam" id="PF00005">
    <property type="entry name" value="ABC_tran"/>
    <property type="match status" value="1"/>
</dbReference>
<keyword evidence="2" id="KW-0813">Transport</keyword>
<evidence type="ECO:0000256" key="1">
    <source>
        <dbReference type="ARBA" id="ARBA00005417"/>
    </source>
</evidence>
<dbReference type="PANTHER" id="PTHR43776:SF7">
    <property type="entry name" value="D,D-DIPEPTIDE TRANSPORT ATP-BINDING PROTEIN DDPF-RELATED"/>
    <property type="match status" value="1"/>
</dbReference>
<dbReference type="PROSITE" id="PS50893">
    <property type="entry name" value="ABC_TRANSPORTER_2"/>
    <property type="match status" value="1"/>
</dbReference>
<keyword evidence="3" id="KW-0547">Nucleotide-binding</keyword>
<dbReference type="EC" id="3.6.3.-" evidence="6"/>
<sequence>MTTLLDIRNLSAVFPGRRRREPVRALSGLTLTLERGESLSVIGESGSGKTTLMRCILGHVLPSEGSITLFGQDTASADGPEMTALRRRCAMVSQDPYGSLPPTLTVLGAAMEPWLLVRGKHAAKEGEERARNLLAELGLRDEAILSSRVRLSLSGGQRQRVAIARALILDPELLLCDEPTSMQDASTRGEIIEILAKRQRSGMSMIFVTHDLFLARKAAPRGMVLHRGTMVEEGLCRDILSAPKHPYTRALVAALPRLTSAGSGQ</sequence>
<dbReference type="InterPro" id="IPR027417">
    <property type="entry name" value="P-loop_NTPase"/>
</dbReference>
<protein>
    <submittedName>
        <fullName evidence="6">Glutathione import ATP-binding protein GsiA</fullName>
        <ecNumber evidence="6">3.6.3.-</ecNumber>
    </submittedName>
</protein>
<comment type="caution">
    <text evidence="6">The sequence shown here is derived from an EMBL/GenBank/DDBJ whole genome shotgun (WGS) entry which is preliminary data.</text>
</comment>